<feature type="compositionally biased region" description="Pro residues" evidence="1">
    <location>
        <begin position="98"/>
        <end position="107"/>
    </location>
</feature>
<organism evidence="2">
    <name type="scientific">Tanacetum cinerariifolium</name>
    <name type="common">Dalmatian daisy</name>
    <name type="synonym">Chrysanthemum cinerariifolium</name>
    <dbReference type="NCBI Taxonomy" id="118510"/>
    <lineage>
        <taxon>Eukaryota</taxon>
        <taxon>Viridiplantae</taxon>
        <taxon>Streptophyta</taxon>
        <taxon>Embryophyta</taxon>
        <taxon>Tracheophyta</taxon>
        <taxon>Spermatophyta</taxon>
        <taxon>Magnoliopsida</taxon>
        <taxon>eudicotyledons</taxon>
        <taxon>Gunneridae</taxon>
        <taxon>Pentapetalae</taxon>
        <taxon>asterids</taxon>
        <taxon>campanulids</taxon>
        <taxon>Asterales</taxon>
        <taxon>Asteraceae</taxon>
        <taxon>Asteroideae</taxon>
        <taxon>Anthemideae</taxon>
        <taxon>Anthemidinae</taxon>
        <taxon>Tanacetum</taxon>
    </lineage>
</organism>
<feature type="region of interest" description="Disordered" evidence="1">
    <location>
        <begin position="76"/>
        <end position="107"/>
    </location>
</feature>
<name>A0A6L2NZS4_TANCI</name>
<proteinExistence type="predicted"/>
<reference evidence="2" key="1">
    <citation type="journal article" date="2019" name="Sci. Rep.">
        <title>Draft genome of Tanacetum cinerariifolium, the natural source of mosquito coil.</title>
        <authorList>
            <person name="Yamashiro T."/>
            <person name="Shiraishi A."/>
            <person name="Satake H."/>
            <person name="Nakayama K."/>
        </authorList>
    </citation>
    <scope>NUCLEOTIDE SEQUENCE</scope>
</reference>
<sequence length="107" mass="12436">MSSEFISFKKSLRCWFGSLDQTSWNEHPFYTNQMVSDRRDPDHNKGKTSLEVEPDTEPLITQTFGEIQALLVDYEEELKDDSDEEMYEAGEEIEDETQPPPTDLKPT</sequence>
<accession>A0A6L2NZS4</accession>
<protein>
    <submittedName>
        <fullName evidence="2">Uncharacterized protein</fullName>
    </submittedName>
</protein>
<evidence type="ECO:0000256" key="1">
    <source>
        <dbReference type="SAM" id="MobiDB-lite"/>
    </source>
</evidence>
<feature type="compositionally biased region" description="Acidic residues" evidence="1">
    <location>
        <begin position="76"/>
        <end position="97"/>
    </location>
</feature>
<dbReference type="EMBL" id="BKCJ010010126">
    <property type="protein sequence ID" value="GEU90175.1"/>
    <property type="molecule type" value="Genomic_DNA"/>
</dbReference>
<comment type="caution">
    <text evidence="2">The sequence shown here is derived from an EMBL/GenBank/DDBJ whole genome shotgun (WGS) entry which is preliminary data.</text>
</comment>
<dbReference type="AlphaFoldDB" id="A0A6L2NZS4"/>
<gene>
    <name evidence="2" type="ORF">Tci_062153</name>
</gene>
<evidence type="ECO:0000313" key="2">
    <source>
        <dbReference type="EMBL" id="GEU90175.1"/>
    </source>
</evidence>